<dbReference type="eggNOG" id="ENOG5030VXU">
    <property type="taxonomic scope" value="Bacteria"/>
</dbReference>
<reference evidence="1 2" key="1">
    <citation type="journal article" date="2015" name="Microbes Environ.">
        <title>Distribution and evolution of nitrogen fixation genes in the phylum bacteroidetes.</title>
        <authorList>
            <person name="Inoue J."/>
            <person name="Oshima K."/>
            <person name="Suda W."/>
            <person name="Sakamoto M."/>
            <person name="Iino T."/>
            <person name="Noda S."/>
            <person name="Hongoh Y."/>
            <person name="Hattori M."/>
            <person name="Ohkuma M."/>
        </authorList>
    </citation>
    <scope>NUCLEOTIDE SEQUENCE [LARGE SCALE GENOMIC DNA]</scope>
    <source>
        <strain evidence="1 2">JCM 15093</strain>
    </source>
</reference>
<dbReference type="RefSeq" id="WP_226992547.1">
    <property type="nucleotide sequence ID" value="NZ_BAJS01000017.1"/>
</dbReference>
<organism evidence="1 2">
    <name type="scientific">Bacteroides graminisolvens DSM 19988 = JCM 15093</name>
    <dbReference type="NCBI Taxonomy" id="1121097"/>
    <lineage>
        <taxon>Bacteria</taxon>
        <taxon>Pseudomonadati</taxon>
        <taxon>Bacteroidota</taxon>
        <taxon>Bacteroidia</taxon>
        <taxon>Bacteroidales</taxon>
        <taxon>Bacteroidaceae</taxon>
        <taxon>Bacteroides</taxon>
    </lineage>
</organism>
<dbReference type="AlphaFoldDB" id="A0A069D327"/>
<name>A0A069D327_9BACE</name>
<evidence type="ECO:0008006" key="3">
    <source>
        <dbReference type="Google" id="ProtNLM"/>
    </source>
</evidence>
<dbReference type="EMBL" id="BAJS01000017">
    <property type="protein sequence ID" value="GAK37318.1"/>
    <property type="molecule type" value="Genomic_DNA"/>
</dbReference>
<keyword evidence="2" id="KW-1185">Reference proteome</keyword>
<gene>
    <name evidence="1" type="ORF">JCM15093_2562</name>
</gene>
<sequence length="211" mass="24714">MRSIIRKELFIDEAKTLALQLHEMVYTSEMSGTNQRTFEDELWEDLSEETARKAVNTKGRTVVYGIWHATRIEDITMNLLVAADDQIFEKENWAARINASVKHTGNSLDKKEILRFSERIDINELRVYRMAVARQSENIIRRLKPEDMKRDVHQANLQRILNEQAVDDVPSANWLIDFWGKKDVAGIILMPCLRHQLVHLNESMEAKRRKK</sequence>
<comment type="caution">
    <text evidence="1">The sequence shown here is derived from an EMBL/GenBank/DDBJ whole genome shotgun (WGS) entry which is preliminary data.</text>
</comment>
<dbReference type="Proteomes" id="UP000027601">
    <property type="component" value="Unassembled WGS sequence"/>
</dbReference>
<protein>
    <recommendedName>
        <fullName evidence="3">DinB-like domain-containing protein</fullName>
    </recommendedName>
</protein>
<evidence type="ECO:0000313" key="1">
    <source>
        <dbReference type="EMBL" id="GAK37318.1"/>
    </source>
</evidence>
<accession>A0A069D327</accession>
<dbReference type="STRING" id="1121097.GCA_000428125_00957"/>
<evidence type="ECO:0000313" key="2">
    <source>
        <dbReference type="Proteomes" id="UP000027601"/>
    </source>
</evidence>
<dbReference type="InterPro" id="IPR034660">
    <property type="entry name" value="DinB/YfiT-like"/>
</dbReference>
<dbReference type="Gene3D" id="1.20.120.450">
    <property type="entry name" value="dinb family like domain"/>
    <property type="match status" value="1"/>
</dbReference>
<proteinExistence type="predicted"/>